<evidence type="ECO:0000256" key="3">
    <source>
        <dbReference type="ARBA" id="ARBA00022499"/>
    </source>
</evidence>
<dbReference type="PROSITE" id="PS50097">
    <property type="entry name" value="BTB"/>
    <property type="match status" value="1"/>
</dbReference>
<comment type="subunit">
    <text evidence="15">Forms a heterodimer with SLX1A/GIYD1. Interacts with ERCC4/XPF; catalytic subunit of the ERCC4-ERCC1 endonuclease. Interacts with MUS81; catalytic subunit of the MUS81-EME1 endonuclease. Interacts with MSH2; component of the MSH2-MSH3 mismatch repair complex. Interacts with TERF2-TERF2IP. Interacts with PLK1 and SLX4IP.</text>
</comment>
<dbReference type="GO" id="GO:0090656">
    <property type="term" value="P:t-circle formation"/>
    <property type="evidence" value="ECO:0007669"/>
    <property type="project" value="UniProtKB-ARBA"/>
</dbReference>
<evidence type="ECO:0000256" key="12">
    <source>
        <dbReference type="ARBA" id="ARBA00023204"/>
    </source>
</evidence>
<evidence type="ECO:0000256" key="4">
    <source>
        <dbReference type="ARBA" id="ARBA00022553"/>
    </source>
</evidence>
<dbReference type="Pfam" id="PF00651">
    <property type="entry name" value="BTB"/>
    <property type="match status" value="1"/>
</dbReference>
<evidence type="ECO:0000256" key="7">
    <source>
        <dbReference type="ARBA" id="ARBA00022763"/>
    </source>
</evidence>
<evidence type="ECO:0000256" key="1">
    <source>
        <dbReference type="ARBA" id="ARBA00004123"/>
    </source>
</evidence>
<comment type="caution">
    <text evidence="19">The sequence shown here is derived from an EMBL/GenBank/DDBJ whole genome shotgun (WGS) entry which is preliminary data.</text>
</comment>
<keyword evidence="8" id="KW-0863">Zinc-finger</keyword>
<organism evidence="19 20">
    <name type="scientific">Liparis tanakae</name>
    <name type="common">Tanaka's snailfish</name>
    <dbReference type="NCBI Taxonomy" id="230148"/>
    <lineage>
        <taxon>Eukaryota</taxon>
        <taxon>Metazoa</taxon>
        <taxon>Chordata</taxon>
        <taxon>Craniata</taxon>
        <taxon>Vertebrata</taxon>
        <taxon>Euteleostomi</taxon>
        <taxon>Actinopterygii</taxon>
        <taxon>Neopterygii</taxon>
        <taxon>Teleostei</taxon>
        <taxon>Neoteleostei</taxon>
        <taxon>Acanthomorphata</taxon>
        <taxon>Eupercaria</taxon>
        <taxon>Perciformes</taxon>
        <taxon>Cottioidei</taxon>
        <taxon>Cottales</taxon>
        <taxon>Liparidae</taxon>
        <taxon>Liparis</taxon>
    </lineage>
</organism>
<keyword evidence="19" id="KW-0540">Nuclease</keyword>
<dbReference type="InterPro" id="IPR000210">
    <property type="entry name" value="BTB/POZ_dom"/>
</dbReference>
<dbReference type="GO" id="GO:0006281">
    <property type="term" value="P:DNA repair"/>
    <property type="evidence" value="ECO:0007669"/>
    <property type="project" value="UniProtKB-KW"/>
</dbReference>
<dbReference type="AlphaFoldDB" id="A0A4Z2HDY6"/>
<name>A0A4Z2HDY6_9TELE</name>
<evidence type="ECO:0000313" key="19">
    <source>
        <dbReference type="EMBL" id="TNN63114.1"/>
    </source>
</evidence>
<feature type="region of interest" description="Disordered" evidence="17">
    <location>
        <begin position="416"/>
        <end position="436"/>
    </location>
</feature>
<feature type="compositionally biased region" description="Basic and acidic residues" evidence="17">
    <location>
        <begin position="22"/>
        <end position="44"/>
    </location>
</feature>
<dbReference type="GO" id="GO:0008270">
    <property type="term" value="F:zinc ion binding"/>
    <property type="evidence" value="ECO:0007669"/>
    <property type="project" value="UniProtKB-KW"/>
</dbReference>
<keyword evidence="13" id="KW-0539">Nucleus</keyword>
<keyword evidence="11" id="KW-0233">DNA recombination</keyword>
<protein>
    <recommendedName>
        <fullName evidence="14">Structure-specific endonuclease subunit SLX4</fullName>
    </recommendedName>
    <alternativeName>
        <fullName evidence="16">BTB/POZ domain-containing protein 12</fullName>
    </alternativeName>
</protein>
<keyword evidence="4" id="KW-0597">Phosphoprotein</keyword>
<evidence type="ECO:0000259" key="18">
    <source>
        <dbReference type="PROSITE" id="PS50097"/>
    </source>
</evidence>
<feature type="domain" description="BTB" evidence="18">
    <location>
        <begin position="617"/>
        <end position="691"/>
    </location>
</feature>
<feature type="region of interest" description="Disordered" evidence="17">
    <location>
        <begin position="342"/>
        <end position="392"/>
    </location>
</feature>
<keyword evidence="6" id="KW-0677">Repeat</keyword>
<dbReference type="GO" id="GO:0032206">
    <property type="term" value="P:positive regulation of telomere maintenance"/>
    <property type="evidence" value="ECO:0007669"/>
    <property type="project" value="UniProtKB-ARBA"/>
</dbReference>
<dbReference type="InterPro" id="IPR011333">
    <property type="entry name" value="SKP1/BTB/POZ_sf"/>
</dbReference>
<dbReference type="GO" id="GO:0033557">
    <property type="term" value="C:Slx1-Slx4 complex"/>
    <property type="evidence" value="ECO:0007669"/>
    <property type="project" value="TreeGrafter"/>
</dbReference>
<feature type="region of interest" description="Disordered" evidence="17">
    <location>
        <begin position="565"/>
        <end position="599"/>
    </location>
</feature>
<feature type="region of interest" description="Disordered" evidence="17">
    <location>
        <begin position="1"/>
        <end position="155"/>
    </location>
</feature>
<evidence type="ECO:0000256" key="13">
    <source>
        <dbReference type="ARBA" id="ARBA00023242"/>
    </source>
</evidence>
<evidence type="ECO:0000256" key="17">
    <source>
        <dbReference type="SAM" id="MobiDB-lite"/>
    </source>
</evidence>
<evidence type="ECO:0000256" key="15">
    <source>
        <dbReference type="ARBA" id="ARBA00064578"/>
    </source>
</evidence>
<feature type="region of interest" description="Disordered" evidence="17">
    <location>
        <begin position="264"/>
        <end position="326"/>
    </location>
</feature>
<dbReference type="PANTHER" id="PTHR21541:SF3">
    <property type="entry name" value="STRUCTURE-SPECIFIC ENDONUCLEASE SUBUNIT SLX4"/>
    <property type="match status" value="1"/>
</dbReference>
<dbReference type="Gene3D" id="3.30.710.10">
    <property type="entry name" value="Potassium Channel Kv1.1, Chain A"/>
    <property type="match status" value="1"/>
</dbReference>
<gene>
    <name evidence="19" type="primary">SLX4</name>
    <name evidence="19" type="ORF">EYF80_026730</name>
</gene>
<evidence type="ECO:0000256" key="8">
    <source>
        <dbReference type="ARBA" id="ARBA00022771"/>
    </source>
</evidence>
<feature type="compositionally biased region" description="Pro residues" evidence="17">
    <location>
        <begin position="123"/>
        <end position="134"/>
    </location>
</feature>
<evidence type="ECO:0000256" key="16">
    <source>
        <dbReference type="ARBA" id="ARBA00076095"/>
    </source>
</evidence>
<dbReference type="PANTHER" id="PTHR21541">
    <property type="entry name" value="BTB POZ DOMAIN CONTAINING 12"/>
    <property type="match status" value="1"/>
</dbReference>
<keyword evidence="3" id="KW-1017">Isopeptide bond</keyword>
<keyword evidence="9" id="KW-0862">Zinc</keyword>
<dbReference type="FunFam" id="3.30.710.10:FF:000116">
    <property type="entry name" value="SLX4 structure-specific endonuclease subunit"/>
    <property type="match status" value="1"/>
</dbReference>
<keyword evidence="20" id="KW-1185">Reference proteome</keyword>
<accession>A0A4Z2HDY6</accession>
<comment type="similarity">
    <text evidence="2">Belongs to the SLX4 family.</text>
</comment>
<feature type="compositionally biased region" description="Gly residues" evidence="17">
    <location>
        <begin position="275"/>
        <end position="292"/>
    </location>
</feature>
<feature type="compositionally biased region" description="Pro residues" evidence="17">
    <location>
        <begin position="214"/>
        <end position="224"/>
    </location>
</feature>
<evidence type="ECO:0000256" key="2">
    <source>
        <dbReference type="ARBA" id="ARBA00006661"/>
    </source>
</evidence>
<feature type="region of interest" description="Disordered" evidence="17">
    <location>
        <begin position="477"/>
        <end position="515"/>
    </location>
</feature>
<dbReference type="SUPFAM" id="SSF54695">
    <property type="entry name" value="POZ domain"/>
    <property type="match status" value="1"/>
</dbReference>
<comment type="subcellular location">
    <subcellularLocation>
        <location evidence="1">Nucleus</location>
    </subcellularLocation>
</comment>
<feature type="compositionally biased region" description="Gly residues" evidence="17">
    <location>
        <begin position="60"/>
        <end position="69"/>
    </location>
</feature>
<keyword evidence="19" id="KW-0378">Hydrolase</keyword>
<feature type="compositionally biased region" description="Basic and acidic residues" evidence="17">
    <location>
        <begin position="343"/>
        <end position="352"/>
    </location>
</feature>
<keyword evidence="5" id="KW-0479">Metal-binding</keyword>
<keyword evidence="12" id="KW-0234">DNA repair</keyword>
<evidence type="ECO:0000256" key="14">
    <source>
        <dbReference type="ARBA" id="ARBA00029496"/>
    </source>
</evidence>
<dbReference type="EMBL" id="SRLO01000280">
    <property type="protein sequence ID" value="TNN63114.1"/>
    <property type="molecule type" value="Genomic_DNA"/>
</dbReference>
<evidence type="ECO:0000256" key="11">
    <source>
        <dbReference type="ARBA" id="ARBA00023172"/>
    </source>
</evidence>
<sequence length="703" mass="74496">MDDSDQDFVDLYSKPLKRVRKKPVESRPPSDGEKRRGDHGRGPHGDSSGPRAAADRHVVCGGGGGGTGQRAGDAESSAVPSATEPEPEPSCSLARDKVLHRMQQFKRAGPQRMVHKDRGQPDGVPPPPPPPPPLTQIHDAPHSSGSGLPPDSDEALALRLQRQLDREAAEAQEELEDRGLFFCQICQRDLSRMTPEGRAQHLNRCLDESEGSAPAPPPPPPGVPDCPICGRKFKSQKSRSAHLKRCSSDMGVAPAVLLQALQRQTEEAQNAAGGHAPGGHAPGGHAPGGHAPGGHAPPQAAGTKRKGASKPGLPGRKRPRKKTAPLDEEALVALALSSSLLDQEQRVRRESETPCQTNAAASHIARTTALKGTDPVQRRRRRKKGGVPRPPPLLLVQDAEAALARLQERVSALLLRGRAPSPPTPTRRPSRLPGRSAAAVLWQKSTLLGGASARPSDFYTPELREFIAPWESAATDAASSSLADGPQSYVQPVREGTPDPQTGASSQTSSSPPALSASRALLLDLMELAEDGMTLTQCGHPASGPDHDSAGQISNPRLSGFVLEESEEPAELRASGFLPEPRRGATARPPERGGQRSVALSSLASDLSSLVNNPQLSDLQLQVDSGEVYSAHSVMLYARCPLLAEMVHESGFGVQEEGGPAVQRVLLSDVPGPAVLALLQYLYTARCSVPPALRTHVLELASR</sequence>
<keyword evidence="7" id="KW-0227">DNA damage</keyword>
<keyword evidence="19" id="KW-0255">Endonuclease</keyword>
<evidence type="ECO:0000256" key="5">
    <source>
        <dbReference type="ARBA" id="ARBA00022723"/>
    </source>
</evidence>
<evidence type="ECO:0000256" key="10">
    <source>
        <dbReference type="ARBA" id="ARBA00022843"/>
    </source>
</evidence>
<reference evidence="19 20" key="1">
    <citation type="submission" date="2019-03" db="EMBL/GenBank/DDBJ databases">
        <title>First draft genome of Liparis tanakae, snailfish: a comprehensive survey of snailfish specific genes.</title>
        <authorList>
            <person name="Kim W."/>
            <person name="Song I."/>
            <person name="Jeong J.-H."/>
            <person name="Kim D."/>
            <person name="Kim S."/>
            <person name="Ryu S."/>
            <person name="Song J.Y."/>
            <person name="Lee S.K."/>
        </authorList>
    </citation>
    <scope>NUCLEOTIDE SEQUENCE [LARGE SCALE GENOMIC DNA]</scope>
    <source>
        <tissue evidence="19">Muscle</tissue>
    </source>
</reference>
<dbReference type="GO" id="GO:0000712">
    <property type="term" value="P:resolution of meiotic recombination intermediates"/>
    <property type="evidence" value="ECO:0007669"/>
    <property type="project" value="TreeGrafter"/>
</dbReference>
<evidence type="ECO:0000256" key="9">
    <source>
        <dbReference type="ARBA" id="ARBA00022833"/>
    </source>
</evidence>
<evidence type="ECO:0000313" key="20">
    <source>
        <dbReference type="Proteomes" id="UP000314294"/>
    </source>
</evidence>
<keyword evidence="10" id="KW-0832">Ubl conjugation</keyword>
<feature type="compositionally biased region" description="Low complexity" evidence="17">
    <location>
        <begin position="504"/>
        <end position="515"/>
    </location>
</feature>
<dbReference type="Proteomes" id="UP000314294">
    <property type="component" value="Unassembled WGS sequence"/>
</dbReference>
<proteinExistence type="inferred from homology"/>
<dbReference type="OrthoDB" id="5576441at2759"/>
<dbReference type="GO" id="GO:0004519">
    <property type="term" value="F:endonuclease activity"/>
    <property type="evidence" value="ECO:0007669"/>
    <property type="project" value="UniProtKB-KW"/>
</dbReference>
<feature type="compositionally biased region" description="Low complexity" evidence="17">
    <location>
        <begin position="293"/>
        <end position="302"/>
    </location>
</feature>
<evidence type="ECO:0000256" key="6">
    <source>
        <dbReference type="ARBA" id="ARBA00022737"/>
    </source>
</evidence>
<feature type="region of interest" description="Disordered" evidence="17">
    <location>
        <begin position="194"/>
        <end position="231"/>
    </location>
</feature>